<reference evidence="4 5" key="1">
    <citation type="journal article" date="2018" name="Sci. Rep.">
        <title>Comparative genomics provides insights into the lifestyle and reveals functional heterogeneity of dark septate endophytic fungi.</title>
        <authorList>
            <person name="Knapp D.G."/>
            <person name="Nemeth J.B."/>
            <person name="Barry K."/>
            <person name="Hainaut M."/>
            <person name="Henrissat B."/>
            <person name="Johnson J."/>
            <person name="Kuo A."/>
            <person name="Lim J.H.P."/>
            <person name="Lipzen A."/>
            <person name="Nolan M."/>
            <person name="Ohm R.A."/>
            <person name="Tamas L."/>
            <person name="Grigoriev I.V."/>
            <person name="Spatafora J.W."/>
            <person name="Nagy L.G."/>
            <person name="Kovacs G.M."/>
        </authorList>
    </citation>
    <scope>NUCLEOTIDE SEQUENCE [LARGE SCALE GENOMIC DNA]</scope>
    <source>
        <strain evidence="4 5">DSE2036</strain>
    </source>
</reference>
<keyword evidence="2" id="KW-0521">NADP</keyword>
<proteinExistence type="inferred from homology"/>
<evidence type="ECO:0000256" key="1">
    <source>
        <dbReference type="ARBA" id="ARBA00006484"/>
    </source>
</evidence>
<dbReference type="InterPro" id="IPR051468">
    <property type="entry name" value="Fungal_SecMetab_SDRs"/>
</dbReference>
<dbReference type="PANTHER" id="PTHR43544">
    <property type="entry name" value="SHORT-CHAIN DEHYDROGENASE/REDUCTASE"/>
    <property type="match status" value="1"/>
</dbReference>
<dbReference type="InterPro" id="IPR020904">
    <property type="entry name" value="Sc_DH/Rdtase_CS"/>
</dbReference>
<evidence type="ECO:0000256" key="2">
    <source>
        <dbReference type="ARBA" id="ARBA00022857"/>
    </source>
</evidence>
<keyword evidence="5" id="KW-1185">Reference proteome</keyword>
<accession>A0A2V1DUZ1</accession>
<dbReference type="EMBL" id="KZ805370">
    <property type="protein sequence ID" value="PVI00640.1"/>
    <property type="molecule type" value="Genomic_DNA"/>
</dbReference>
<dbReference type="SUPFAM" id="SSF51735">
    <property type="entry name" value="NAD(P)-binding Rossmann-fold domains"/>
    <property type="match status" value="1"/>
</dbReference>
<dbReference type="InterPro" id="IPR036291">
    <property type="entry name" value="NAD(P)-bd_dom_sf"/>
</dbReference>
<dbReference type="Gene3D" id="3.40.50.720">
    <property type="entry name" value="NAD(P)-binding Rossmann-like Domain"/>
    <property type="match status" value="1"/>
</dbReference>
<gene>
    <name evidence="4" type="ORF">DM02DRAFT_592457</name>
</gene>
<keyword evidence="3" id="KW-0560">Oxidoreductase</keyword>
<dbReference type="AlphaFoldDB" id="A0A2V1DUZ1"/>
<evidence type="ECO:0000313" key="5">
    <source>
        <dbReference type="Proteomes" id="UP000244855"/>
    </source>
</evidence>
<organism evidence="4 5">
    <name type="scientific">Periconia macrospinosa</name>
    <dbReference type="NCBI Taxonomy" id="97972"/>
    <lineage>
        <taxon>Eukaryota</taxon>
        <taxon>Fungi</taxon>
        <taxon>Dikarya</taxon>
        <taxon>Ascomycota</taxon>
        <taxon>Pezizomycotina</taxon>
        <taxon>Dothideomycetes</taxon>
        <taxon>Pleosporomycetidae</taxon>
        <taxon>Pleosporales</taxon>
        <taxon>Massarineae</taxon>
        <taxon>Periconiaceae</taxon>
        <taxon>Periconia</taxon>
    </lineage>
</organism>
<dbReference type="Proteomes" id="UP000244855">
    <property type="component" value="Unassembled WGS sequence"/>
</dbReference>
<dbReference type="PANTHER" id="PTHR43544:SF7">
    <property type="entry name" value="NADB-LER2"/>
    <property type="match status" value="1"/>
</dbReference>
<dbReference type="PROSITE" id="PS00061">
    <property type="entry name" value="ADH_SHORT"/>
    <property type="match status" value="1"/>
</dbReference>
<evidence type="ECO:0000256" key="3">
    <source>
        <dbReference type="ARBA" id="ARBA00023002"/>
    </source>
</evidence>
<dbReference type="GO" id="GO:0016491">
    <property type="term" value="F:oxidoreductase activity"/>
    <property type="evidence" value="ECO:0007669"/>
    <property type="project" value="UniProtKB-KW"/>
</dbReference>
<dbReference type="InterPro" id="IPR002347">
    <property type="entry name" value="SDR_fam"/>
</dbReference>
<dbReference type="GO" id="GO:0005737">
    <property type="term" value="C:cytoplasm"/>
    <property type="evidence" value="ECO:0007669"/>
    <property type="project" value="TreeGrafter"/>
</dbReference>
<dbReference type="Pfam" id="PF00106">
    <property type="entry name" value="adh_short"/>
    <property type="match status" value="1"/>
</dbReference>
<comment type="similarity">
    <text evidence="1">Belongs to the short-chain dehydrogenases/reductases (SDR) family.</text>
</comment>
<dbReference type="PRINTS" id="PR00081">
    <property type="entry name" value="GDHRDH"/>
</dbReference>
<dbReference type="OrthoDB" id="9876299at2759"/>
<sequence>MSSSVLITGANRGIGRELLRKYLAEPDSTVISGVRLEQHPTVDDIRKFPVAEGSRHIVVKIDSDSLVDAHIAVNKLQSQFGIAKLDTVIANAGIGKIWEVTARTPIREVEEHLRTNAMGPFSLYLAVRSLLLASQMPRFVVISTELGSIGMQGQRKIPDVAYGMSKAAVNFFVNKVHHEEPRIISFPIHPGWVRTDLGNAIASAIGMEKASITEEESAAAVFEQIEKSTKKETSGHFLNHKGVEIPW</sequence>
<evidence type="ECO:0000313" key="4">
    <source>
        <dbReference type="EMBL" id="PVI00640.1"/>
    </source>
</evidence>
<protein>
    <submittedName>
        <fullName evidence="4">NAD(P)-binding protein</fullName>
    </submittedName>
</protein>
<name>A0A2V1DUZ1_9PLEO</name>
<dbReference type="CDD" id="cd05325">
    <property type="entry name" value="carb_red_sniffer_like_SDR_c"/>
    <property type="match status" value="1"/>
</dbReference>